<dbReference type="EC" id="2.3.1.-" evidence="4"/>
<dbReference type="InterPro" id="IPR016181">
    <property type="entry name" value="Acyl_CoA_acyltransferase"/>
</dbReference>
<dbReference type="GO" id="GO:0016747">
    <property type="term" value="F:acyltransferase activity, transferring groups other than amino-acyl groups"/>
    <property type="evidence" value="ECO:0007669"/>
    <property type="project" value="InterPro"/>
</dbReference>
<keyword evidence="5" id="KW-1185">Reference proteome</keyword>
<evidence type="ECO:0000313" key="5">
    <source>
        <dbReference type="Proteomes" id="UP001146067"/>
    </source>
</evidence>
<keyword evidence="2 4" id="KW-0012">Acyltransferase</keyword>
<keyword evidence="1 4" id="KW-0808">Transferase</keyword>
<sequence>MSPSEPVFEPATEDDVDDLLKLQYLCYQGEAERYDEWRLPALVEPRDTLLSVLKRETVIACRLDGELIASVRAETDSLRFHIGRLIVHPRFRRAGIGRRLLRGIEAAAPPGAELEFYTGHRSVEYLALLESEGYRETRREPVSTRLTLVYLTKQTERKDGSP</sequence>
<dbReference type="RefSeq" id="WP_270111898.1">
    <property type="nucleotide sequence ID" value="NZ_JAPZVP010000017.1"/>
</dbReference>
<accession>A0A9X3PAJ5</accession>
<name>A0A9X3PAJ5_9ACTN</name>
<dbReference type="InterPro" id="IPR050832">
    <property type="entry name" value="Bact_Acetyltransf"/>
</dbReference>
<gene>
    <name evidence="4" type="ORF">O1R50_19705</name>
</gene>
<dbReference type="PROSITE" id="PS51186">
    <property type="entry name" value="GNAT"/>
    <property type="match status" value="1"/>
</dbReference>
<dbReference type="PANTHER" id="PTHR43877">
    <property type="entry name" value="AMINOALKYLPHOSPHONATE N-ACETYLTRANSFERASE-RELATED-RELATED"/>
    <property type="match status" value="1"/>
</dbReference>
<dbReference type="Pfam" id="PF00583">
    <property type="entry name" value="Acetyltransf_1"/>
    <property type="match status" value="1"/>
</dbReference>
<proteinExistence type="predicted"/>
<dbReference type="PANTHER" id="PTHR43877:SF2">
    <property type="entry name" value="AMINOALKYLPHOSPHONATE N-ACETYLTRANSFERASE-RELATED"/>
    <property type="match status" value="1"/>
</dbReference>
<evidence type="ECO:0000256" key="1">
    <source>
        <dbReference type="ARBA" id="ARBA00022679"/>
    </source>
</evidence>
<dbReference type="CDD" id="cd04301">
    <property type="entry name" value="NAT_SF"/>
    <property type="match status" value="1"/>
</dbReference>
<organism evidence="4 5">
    <name type="scientific">Glycomyces luteolus</name>
    <dbReference type="NCBI Taxonomy" id="2670330"/>
    <lineage>
        <taxon>Bacteria</taxon>
        <taxon>Bacillati</taxon>
        <taxon>Actinomycetota</taxon>
        <taxon>Actinomycetes</taxon>
        <taxon>Glycomycetales</taxon>
        <taxon>Glycomycetaceae</taxon>
        <taxon>Glycomyces</taxon>
    </lineage>
</organism>
<dbReference type="SUPFAM" id="SSF55729">
    <property type="entry name" value="Acyl-CoA N-acyltransferases (Nat)"/>
    <property type="match status" value="1"/>
</dbReference>
<feature type="domain" description="N-acetyltransferase" evidence="3">
    <location>
        <begin position="6"/>
        <end position="156"/>
    </location>
</feature>
<evidence type="ECO:0000259" key="3">
    <source>
        <dbReference type="PROSITE" id="PS51186"/>
    </source>
</evidence>
<dbReference type="Gene3D" id="3.40.630.30">
    <property type="match status" value="1"/>
</dbReference>
<comment type="caution">
    <text evidence="4">The sequence shown here is derived from an EMBL/GenBank/DDBJ whole genome shotgun (WGS) entry which is preliminary data.</text>
</comment>
<evidence type="ECO:0000313" key="4">
    <source>
        <dbReference type="EMBL" id="MDA1361863.1"/>
    </source>
</evidence>
<protein>
    <submittedName>
        <fullName evidence="4">GNAT family N-acetyltransferase</fullName>
        <ecNumber evidence="4">2.3.1.-</ecNumber>
    </submittedName>
</protein>
<evidence type="ECO:0000256" key="2">
    <source>
        <dbReference type="ARBA" id="ARBA00023315"/>
    </source>
</evidence>
<dbReference type="AlphaFoldDB" id="A0A9X3PAJ5"/>
<dbReference type="EMBL" id="JAPZVP010000017">
    <property type="protein sequence ID" value="MDA1361863.1"/>
    <property type="molecule type" value="Genomic_DNA"/>
</dbReference>
<reference evidence="4" key="1">
    <citation type="submission" date="2022-12" db="EMBL/GenBank/DDBJ databases">
        <title>Gycomyces niveus sp.nov.,a novel actinomycete isolated from soil in Shouguan.</title>
        <authorList>
            <person name="Yang X."/>
        </authorList>
    </citation>
    <scope>NUCLEOTIDE SEQUENCE</scope>
    <source>
        <strain evidence="4">NEAU-A15</strain>
    </source>
</reference>
<dbReference type="Proteomes" id="UP001146067">
    <property type="component" value="Unassembled WGS sequence"/>
</dbReference>
<dbReference type="InterPro" id="IPR000182">
    <property type="entry name" value="GNAT_dom"/>
</dbReference>